<dbReference type="AlphaFoldDB" id="A0A0D0E1L3"/>
<evidence type="ECO:0000313" key="2">
    <source>
        <dbReference type="EMBL" id="KIK97751.1"/>
    </source>
</evidence>
<dbReference type="InParanoid" id="A0A0D0E1L3"/>
<dbReference type="HOGENOM" id="CLU_091449_2_0_1"/>
<accession>A0A0D0E1L3</accession>
<proteinExistence type="predicted"/>
<dbReference type="InterPro" id="IPR036869">
    <property type="entry name" value="J_dom_sf"/>
</dbReference>
<dbReference type="SMART" id="SM00271">
    <property type="entry name" value="DnaJ"/>
    <property type="match status" value="1"/>
</dbReference>
<evidence type="ECO:0000313" key="3">
    <source>
        <dbReference type="Proteomes" id="UP000054538"/>
    </source>
</evidence>
<dbReference type="Proteomes" id="UP000054538">
    <property type="component" value="Unassembled WGS sequence"/>
</dbReference>
<reference evidence="3" key="2">
    <citation type="submission" date="2015-01" db="EMBL/GenBank/DDBJ databases">
        <title>Evolutionary Origins and Diversification of the Mycorrhizal Mutualists.</title>
        <authorList>
            <consortium name="DOE Joint Genome Institute"/>
            <consortium name="Mycorrhizal Genomics Consortium"/>
            <person name="Kohler A."/>
            <person name="Kuo A."/>
            <person name="Nagy L.G."/>
            <person name="Floudas D."/>
            <person name="Copeland A."/>
            <person name="Barry K.W."/>
            <person name="Cichocki N."/>
            <person name="Veneault-Fourrey C."/>
            <person name="LaButti K."/>
            <person name="Lindquist E.A."/>
            <person name="Lipzen A."/>
            <person name="Lundell T."/>
            <person name="Morin E."/>
            <person name="Murat C."/>
            <person name="Riley R."/>
            <person name="Ohm R."/>
            <person name="Sun H."/>
            <person name="Tunlid A."/>
            <person name="Henrissat B."/>
            <person name="Grigoriev I.V."/>
            <person name="Hibbett D.S."/>
            <person name="Martin F."/>
        </authorList>
    </citation>
    <scope>NUCLEOTIDE SEQUENCE [LARGE SCALE GENOMIC DNA]</scope>
    <source>
        <strain evidence="3">Ve08.2h10</strain>
    </source>
</reference>
<gene>
    <name evidence="2" type="ORF">PAXRUDRAFT_824620</name>
</gene>
<dbReference type="OrthoDB" id="445556at2759"/>
<sequence>MSPILQQVVYRTRSTLFHDARQFRRRHTSGRSNPFPYPTQPNPQPHHIFHLPRSATQLQIKERYYDLVRIYHPDSPIARKYPPEVAQAQFQSIAKAYDLMRGKSSITGEPLAGQERHMDPARFKARTSRRPYFDDTAGDERWKERMIFGATVLVSEIVLMANRCRGDSTDCWGLRRTDNLYSP</sequence>
<dbReference type="InterPro" id="IPR001623">
    <property type="entry name" value="DnaJ_domain"/>
</dbReference>
<evidence type="ECO:0000259" key="1">
    <source>
        <dbReference type="PROSITE" id="PS50076"/>
    </source>
</evidence>
<dbReference type="Gene3D" id="1.10.287.110">
    <property type="entry name" value="DnaJ domain"/>
    <property type="match status" value="1"/>
</dbReference>
<dbReference type="CDD" id="cd06257">
    <property type="entry name" value="DnaJ"/>
    <property type="match status" value="1"/>
</dbReference>
<reference evidence="2 3" key="1">
    <citation type="submission" date="2014-04" db="EMBL/GenBank/DDBJ databases">
        <authorList>
            <consortium name="DOE Joint Genome Institute"/>
            <person name="Kuo A."/>
            <person name="Kohler A."/>
            <person name="Jargeat P."/>
            <person name="Nagy L.G."/>
            <person name="Floudas D."/>
            <person name="Copeland A."/>
            <person name="Barry K.W."/>
            <person name="Cichocki N."/>
            <person name="Veneault-Fourrey C."/>
            <person name="LaButti K."/>
            <person name="Lindquist E.A."/>
            <person name="Lipzen A."/>
            <person name="Lundell T."/>
            <person name="Morin E."/>
            <person name="Murat C."/>
            <person name="Sun H."/>
            <person name="Tunlid A."/>
            <person name="Henrissat B."/>
            <person name="Grigoriev I.V."/>
            <person name="Hibbett D.S."/>
            <person name="Martin F."/>
            <person name="Nordberg H.P."/>
            <person name="Cantor M.N."/>
            <person name="Hua S.X."/>
        </authorList>
    </citation>
    <scope>NUCLEOTIDE SEQUENCE [LARGE SCALE GENOMIC DNA]</scope>
    <source>
        <strain evidence="2 3">Ve08.2h10</strain>
    </source>
</reference>
<name>A0A0D0E1L3_9AGAM</name>
<dbReference type="PROSITE" id="PS50076">
    <property type="entry name" value="DNAJ_2"/>
    <property type="match status" value="1"/>
</dbReference>
<dbReference type="EMBL" id="KN824922">
    <property type="protein sequence ID" value="KIK97751.1"/>
    <property type="molecule type" value="Genomic_DNA"/>
</dbReference>
<feature type="domain" description="J" evidence="1">
    <location>
        <begin position="44"/>
        <end position="137"/>
    </location>
</feature>
<organism evidence="2 3">
    <name type="scientific">Paxillus rubicundulus Ve08.2h10</name>
    <dbReference type="NCBI Taxonomy" id="930991"/>
    <lineage>
        <taxon>Eukaryota</taxon>
        <taxon>Fungi</taxon>
        <taxon>Dikarya</taxon>
        <taxon>Basidiomycota</taxon>
        <taxon>Agaricomycotina</taxon>
        <taxon>Agaricomycetes</taxon>
        <taxon>Agaricomycetidae</taxon>
        <taxon>Boletales</taxon>
        <taxon>Paxilineae</taxon>
        <taxon>Paxillaceae</taxon>
        <taxon>Paxillus</taxon>
    </lineage>
</organism>
<protein>
    <recommendedName>
        <fullName evidence="1">J domain-containing protein</fullName>
    </recommendedName>
</protein>
<dbReference type="SUPFAM" id="SSF46565">
    <property type="entry name" value="Chaperone J-domain"/>
    <property type="match status" value="1"/>
</dbReference>
<dbReference type="Pfam" id="PF00226">
    <property type="entry name" value="DnaJ"/>
    <property type="match status" value="1"/>
</dbReference>
<keyword evidence="3" id="KW-1185">Reference proteome</keyword>
<dbReference type="STRING" id="930991.A0A0D0E1L3"/>